<evidence type="ECO:0000313" key="1">
    <source>
        <dbReference type="EMBL" id="TBU24741.1"/>
    </source>
</evidence>
<sequence length="130" mass="14406">MLDASVRDPSTFVFGFGRRYVSWLRLLPSPCSCIFAEFAPENTLQKSEDALFINIASVLHVFDITPPLDEEDGTVVITPEMSDGFLSYLADYRCTIKPRSAEARGIILRYANMRGEGDGTSEGAVHVHDC</sequence>
<dbReference type="InterPro" id="IPR036396">
    <property type="entry name" value="Cyt_P450_sf"/>
</dbReference>
<protein>
    <submittedName>
        <fullName evidence="1">Uncharacterized protein</fullName>
    </submittedName>
</protein>
<dbReference type="AlphaFoldDB" id="A0A4Q9MFZ9"/>
<proteinExistence type="predicted"/>
<dbReference type="EMBL" id="ML143473">
    <property type="protein sequence ID" value="TBU24741.1"/>
    <property type="molecule type" value="Genomic_DNA"/>
</dbReference>
<accession>A0A4Q9MFZ9</accession>
<dbReference type="Proteomes" id="UP000292957">
    <property type="component" value="Unassembled WGS sequence"/>
</dbReference>
<dbReference type="GO" id="GO:0004497">
    <property type="term" value="F:monooxygenase activity"/>
    <property type="evidence" value="ECO:0007669"/>
    <property type="project" value="InterPro"/>
</dbReference>
<organism evidence="1">
    <name type="scientific">Dichomitus squalens</name>
    <dbReference type="NCBI Taxonomy" id="114155"/>
    <lineage>
        <taxon>Eukaryota</taxon>
        <taxon>Fungi</taxon>
        <taxon>Dikarya</taxon>
        <taxon>Basidiomycota</taxon>
        <taxon>Agaricomycotina</taxon>
        <taxon>Agaricomycetes</taxon>
        <taxon>Polyporales</taxon>
        <taxon>Polyporaceae</taxon>
        <taxon>Dichomitus</taxon>
    </lineage>
</organism>
<gene>
    <name evidence="1" type="ORF">BD311DRAFT_780783</name>
</gene>
<name>A0A4Q9MFZ9_9APHY</name>
<dbReference type="GO" id="GO:0005506">
    <property type="term" value="F:iron ion binding"/>
    <property type="evidence" value="ECO:0007669"/>
    <property type="project" value="InterPro"/>
</dbReference>
<dbReference type="GO" id="GO:0016705">
    <property type="term" value="F:oxidoreductase activity, acting on paired donors, with incorporation or reduction of molecular oxygen"/>
    <property type="evidence" value="ECO:0007669"/>
    <property type="project" value="InterPro"/>
</dbReference>
<dbReference type="OrthoDB" id="2789670at2759"/>
<dbReference type="Gene3D" id="1.10.630.10">
    <property type="entry name" value="Cytochrome P450"/>
    <property type="match status" value="1"/>
</dbReference>
<reference evidence="1" key="1">
    <citation type="submission" date="2019-01" db="EMBL/GenBank/DDBJ databases">
        <title>Draft genome sequences of three monokaryotic isolates of the white-rot basidiomycete fungus Dichomitus squalens.</title>
        <authorList>
            <consortium name="DOE Joint Genome Institute"/>
            <person name="Lopez S.C."/>
            <person name="Andreopoulos B."/>
            <person name="Pangilinan J."/>
            <person name="Lipzen A."/>
            <person name="Riley R."/>
            <person name="Ahrendt S."/>
            <person name="Ng V."/>
            <person name="Barry K."/>
            <person name="Daum C."/>
            <person name="Grigoriev I.V."/>
            <person name="Hilden K.S."/>
            <person name="Makela M.R."/>
            <person name="de Vries R.P."/>
        </authorList>
    </citation>
    <scope>NUCLEOTIDE SEQUENCE [LARGE SCALE GENOMIC DNA]</scope>
    <source>
        <strain evidence="1">OM18370.1</strain>
    </source>
</reference>
<dbReference type="GO" id="GO:0020037">
    <property type="term" value="F:heme binding"/>
    <property type="evidence" value="ECO:0007669"/>
    <property type="project" value="InterPro"/>
</dbReference>